<keyword evidence="1" id="KW-0119">Carbohydrate metabolism</keyword>
<dbReference type="PANTHER" id="PTHR30605">
    <property type="entry name" value="ANHYDRO-N-ACETYLMURAMIC ACID KINASE"/>
    <property type="match status" value="1"/>
</dbReference>
<keyword evidence="3" id="KW-1185">Reference proteome</keyword>
<comment type="pathway">
    <text evidence="1">Amino-sugar metabolism; 1,6-anhydro-N-acetylmuramate degradation.</text>
</comment>
<keyword evidence="1" id="KW-0547">Nucleotide-binding</keyword>
<keyword evidence="1" id="KW-0808">Transferase</keyword>
<dbReference type="NCBIfam" id="NF007146">
    <property type="entry name" value="PRK09585.2-6"/>
    <property type="match status" value="1"/>
</dbReference>
<dbReference type="Gene3D" id="3.30.420.40">
    <property type="match status" value="2"/>
</dbReference>
<dbReference type="RefSeq" id="WP_090798866.1">
    <property type="nucleotide sequence ID" value="NZ_BOND01000002.1"/>
</dbReference>
<dbReference type="GO" id="GO:0016301">
    <property type="term" value="F:kinase activity"/>
    <property type="evidence" value="ECO:0007669"/>
    <property type="project" value="UniProtKB-KW"/>
</dbReference>
<feature type="binding site" evidence="1">
    <location>
        <begin position="9"/>
        <end position="16"/>
    </location>
    <ligand>
        <name>ATP</name>
        <dbReference type="ChEBI" id="CHEBI:30616"/>
    </ligand>
</feature>
<dbReference type="GO" id="GO:0006040">
    <property type="term" value="P:amino sugar metabolic process"/>
    <property type="evidence" value="ECO:0007669"/>
    <property type="project" value="InterPro"/>
</dbReference>
<dbReference type="PANTHER" id="PTHR30605:SF0">
    <property type="entry name" value="ANHYDRO-N-ACETYLMURAMIC ACID KINASE"/>
    <property type="match status" value="1"/>
</dbReference>
<dbReference type="UniPathway" id="UPA00343"/>
<dbReference type="EMBL" id="FNQB01000003">
    <property type="protein sequence ID" value="SDZ47498.1"/>
    <property type="molecule type" value="Genomic_DNA"/>
</dbReference>
<dbReference type="EC" id="2.7.1.170" evidence="1"/>
<dbReference type="GO" id="GO:0016773">
    <property type="term" value="F:phosphotransferase activity, alcohol group as acceptor"/>
    <property type="evidence" value="ECO:0007669"/>
    <property type="project" value="UniProtKB-UniRule"/>
</dbReference>
<dbReference type="HAMAP" id="MF_01270">
    <property type="entry name" value="AnhMurNAc_kinase"/>
    <property type="match status" value="1"/>
</dbReference>
<dbReference type="Proteomes" id="UP000199632">
    <property type="component" value="Unassembled WGS sequence"/>
</dbReference>
<gene>
    <name evidence="1" type="primary">anmK</name>
    <name evidence="2" type="ORF">SAMN05421684_5461</name>
</gene>
<dbReference type="UniPathway" id="UPA00544"/>
<evidence type="ECO:0000313" key="2">
    <source>
        <dbReference type="EMBL" id="SDZ47498.1"/>
    </source>
</evidence>
<proteinExistence type="inferred from homology"/>
<dbReference type="InterPro" id="IPR043129">
    <property type="entry name" value="ATPase_NBD"/>
</dbReference>
<dbReference type="InterPro" id="IPR005338">
    <property type="entry name" value="Anhydro_N_Ac-Mur_kinase"/>
</dbReference>
<dbReference type="GO" id="GO:0009254">
    <property type="term" value="P:peptidoglycan turnover"/>
    <property type="evidence" value="ECO:0007669"/>
    <property type="project" value="UniProtKB-UniRule"/>
</dbReference>
<keyword evidence="1 2" id="KW-0418">Kinase</keyword>
<name>A0A1H3TCA0_9ACTN</name>
<sequence>MRVLGLSSGTSHDGIDAALVSFTRTPDGDELRARLLHHATTPYEPKLRTAIRKALPPGKVGLGAVCALDTRLGQAFAGAATAVLDAAGPADLVCSHGQTIFHAATDGTLQLGQPAWIAERTGLPVVADVRVRDVAAGGQGAPLVPVLDLMLLAGREGRWGAVNLGGIANLTVAVPGEATAYDTGPGNALIDAAALAVTGEPYDRGGALAAGGTVRAELLDRLLVEPYYTRTPPKSTGKELFSPAYLDGAGGYPPADLLATLTELTAATIATELRRHRLDHVLLSGGGVHNRTLLDRLAARAPHTTLHRSEELGLPADAKEAVLFALVGWLTWHGLPGAVASATGARGPRVAGAITPGAAPLQLPPPIKAIPKRLEMQ</sequence>
<dbReference type="GO" id="GO:0005524">
    <property type="term" value="F:ATP binding"/>
    <property type="evidence" value="ECO:0007669"/>
    <property type="project" value="UniProtKB-UniRule"/>
</dbReference>
<comment type="pathway">
    <text evidence="1">Cell wall biogenesis; peptidoglycan recycling.</text>
</comment>
<dbReference type="GO" id="GO:0097175">
    <property type="term" value="P:1,6-anhydro-N-acetyl-beta-muramic acid catabolic process"/>
    <property type="evidence" value="ECO:0007669"/>
    <property type="project" value="UniProtKB-UniRule"/>
</dbReference>
<dbReference type="STRING" id="137265.SAMN05421684_5461"/>
<protein>
    <recommendedName>
        <fullName evidence="1">Anhydro-N-acetylmuramic acid kinase</fullName>
        <ecNumber evidence="1">2.7.1.170</ecNumber>
    </recommendedName>
    <alternativeName>
        <fullName evidence="1">AnhMurNAc kinase</fullName>
    </alternativeName>
</protein>
<dbReference type="AlphaFoldDB" id="A0A1H3TCA0"/>
<comment type="function">
    <text evidence="1">Catalyzes the specific phosphorylation of 1,6-anhydro-N-acetylmuramic acid (anhMurNAc) with the simultaneous cleavage of the 1,6-anhydro ring, generating MurNAc-6-P. Is required for the utilization of anhMurNAc either imported from the medium or derived from its own cell wall murein, and thus plays a role in cell wall recycling.</text>
</comment>
<reference evidence="3" key="1">
    <citation type="submission" date="2016-10" db="EMBL/GenBank/DDBJ databases">
        <authorList>
            <person name="Varghese N."/>
            <person name="Submissions S."/>
        </authorList>
    </citation>
    <scope>NUCLEOTIDE SEQUENCE [LARGE SCALE GENOMIC DNA]</scope>
    <source>
        <strain evidence="3">DSM 44718</strain>
    </source>
</reference>
<dbReference type="Pfam" id="PF03702">
    <property type="entry name" value="AnmK"/>
    <property type="match status" value="1"/>
</dbReference>
<accession>A0A1H3TCA0</accession>
<evidence type="ECO:0000313" key="3">
    <source>
        <dbReference type="Proteomes" id="UP000199632"/>
    </source>
</evidence>
<comment type="catalytic activity">
    <reaction evidence="1">
        <text>1,6-anhydro-N-acetyl-beta-muramate + ATP + H2O = N-acetyl-D-muramate 6-phosphate + ADP + H(+)</text>
        <dbReference type="Rhea" id="RHEA:24952"/>
        <dbReference type="ChEBI" id="CHEBI:15377"/>
        <dbReference type="ChEBI" id="CHEBI:15378"/>
        <dbReference type="ChEBI" id="CHEBI:30616"/>
        <dbReference type="ChEBI" id="CHEBI:58690"/>
        <dbReference type="ChEBI" id="CHEBI:58722"/>
        <dbReference type="ChEBI" id="CHEBI:456216"/>
        <dbReference type="EC" id="2.7.1.170"/>
    </reaction>
</comment>
<evidence type="ECO:0000256" key="1">
    <source>
        <dbReference type="HAMAP-Rule" id="MF_01270"/>
    </source>
</evidence>
<comment type="similarity">
    <text evidence="1">Belongs to the anhydro-N-acetylmuramic acid kinase family.</text>
</comment>
<organism evidence="2 3">
    <name type="scientific">Asanoa ishikariensis</name>
    <dbReference type="NCBI Taxonomy" id="137265"/>
    <lineage>
        <taxon>Bacteria</taxon>
        <taxon>Bacillati</taxon>
        <taxon>Actinomycetota</taxon>
        <taxon>Actinomycetes</taxon>
        <taxon>Micromonosporales</taxon>
        <taxon>Micromonosporaceae</taxon>
        <taxon>Asanoa</taxon>
    </lineage>
</organism>
<dbReference type="OrthoDB" id="9763949at2"/>
<keyword evidence="1" id="KW-0067">ATP-binding</keyword>
<dbReference type="SUPFAM" id="SSF53067">
    <property type="entry name" value="Actin-like ATPase domain"/>
    <property type="match status" value="1"/>
</dbReference>